<evidence type="ECO:0000259" key="1">
    <source>
        <dbReference type="Pfam" id="PF01978"/>
    </source>
</evidence>
<dbReference type="PANTHER" id="PTHR34293">
    <property type="entry name" value="HTH-TYPE TRANSCRIPTIONAL REGULATOR TRMBL2"/>
    <property type="match status" value="1"/>
</dbReference>
<dbReference type="InterPro" id="IPR036390">
    <property type="entry name" value="WH_DNA-bd_sf"/>
</dbReference>
<keyword evidence="4" id="KW-1185">Reference proteome</keyword>
<accession>A0ABQ1Z7I1</accession>
<feature type="domain" description="Transcription regulator TrmB C-terminal" evidence="2">
    <location>
        <begin position="118"/>
        <end position="236"/>
    </location>
</feature>
<evidence type="ECO:0000313" key="3">
    <source>
        <dbReference type="EMBL" id="GGH52976.1"/>
    </source>
</evidence>
<dbReference type="InterPro" id="IPR002831">
    <property type="entry name" value="Tscrpt_reg_TrmB_N"/>
</dbReference>
<dbReference type="EMBL" id="BMFU01000002">
    <property type="protein sequence ID" value="GGH52976.1"/>
    <property type="molecule type" value="Genomic_DNA"/>
</dbReference>
<name>A0ABQ1Z7I1_9BACL</name>
<dbReference type="Proteomes" id="UP000652153">
    <property type="component" value="Unassembled WGS sequence"/>
</dbReference>
<dbReference type="InterPro" id="IPR051797">
    <property type="entry name" value="TrmB-like"/>
</dbReference>
<sequence length="266" mass="30884">MNGEDRKKQKGRLELHMLQKFGFTQYESQVYEAIMAQDEPLDATTIVAASNVPKAKIYEVLNRLIDKGIVLTTMDGKKKLYMAVDLQTVIHKIKTDFDNDIEALKQYKIKRTFTDEHIWTLKDESSIASNIEQLIEEADSSILFLAWNERMERYRELLEQKERQGVYVEVLAVGGLESSLTRKYSLIPLLDAPEPSQLLIVDHTYLLFAGVEHESWKAIKTMSKPIVKAMTDYFYHDVALTQITKKYGEQLLQDEEIERLLTRLIY</sequence>
<dbReference type="CDD" id="cd09124">
    <property type="entry name" value="PLDc_like_TrmB_middle"/>
    <property type="match status" value="1"/>
</dbReference>
<evidence type="ECO:0000259" key="2">
    <source>
        <dbReference type="Pfam" id="PF11495"/>
    </source>
</evidence>
<dbReference type="PANTHER" id="PTHR34293:SF1">
    <property type="entry name" value="HTH-TYPE TRANSCRIPTIONAL REGULATOR TRMBL2"/>
    <property type="match status" value="1"/>
</dbReference>
<dbReference type="Pfam" id="PF01978">
    <property type="entry name" value="TrmB"/>
    <property type="match status" value="1"/>
</dbReference>
<organism evidence="3 4">
    <name type="scientific">Paenibacillus silvae</name>
    <dbReference type="NCBI Taxonomy" id="1325358"/>
    <lineage>
        <taxon>Bacteria</taxon>
        <taxon>Bacillati</taxon>
        <taxon>Bacillota</taxon>
        <taxon>Bacilli</taxon>
        <taxon>Bacillales</taxon>
        <taxon>Paenibacillaceae</taxon>
        <taxon>Paenibacillus</taxon>
    </lineage>
</organism>
<evidence type="ECO:0000313" key="4">
    <source>
        <dbReference type="Proteomes" id="UP000652153"/>
    </source>
</evidence>
<dbReference type="Pfam" id="PF11495">
    <property type="entry name" value="Regulator_TrmB"/>
    <property type="match status" value="1"/>
</dbReference>
<dbReference type="InterPro" id="IPR036388">
    <property type="entry name" value="WH-like_DNA-bd_sf"/>
</dbReference>
<reference evidence="4" key="1">
    <citation type="journal article" date="2019" name="Int. J. Syst. Evol. Microbiol.">
        <title>The Global Catalogue of Microorganisms (GCM) 10K type strain sequencing project: providing services to taxonomists for standard genome sequencing and annotation.</title>
        <authorList>
            <consortium name="The Broad Institute Genomics Platform"/>
            <consortium name="The Broad Institute Genome Sequencing Center for Infectious Disease"/>
            <person name="Wu L."/>
            <person name="Ma J."/>
        </authorList>
    </citation>
    <scope>NUCLEOTIDE SEQUENCE [LARGE SCALE GENOMIC DNA]</scope>
    <source>
        <strain evidence="4">CGMCC 1.12770</strain>
    </source>
</reference>
<dbReference type="Gene3D" id="1.10.10.10">
    <property type="entry name" value="Winged helix-like DNA-binding domain superfamily/Winged helix DNA-binding domain"/>
    <property type="match status" value="1"/>
</dbReference>
<dbReference type="InterPro" id="IPR021586">
    <property type="entry name" value="Tscrpt_reg_TrmB_C"/>
</dbReference>
<proteinExistence type="predicted"/>
<comment type="caution">
    <text evidence="3">The sequence shown here is derived from an EMBL/GenBank/DDBJ whole genome shotgun (WGS) entry which is preliminary data.</text>
</comment>
<dbReference type="SUPFAM" id="SSF46785">
    <property type="entry name" value="Winged helix' DNA-binding domain"/>
    <property type="match status" value="1"/>
</dbReference>
<protein>
    <submittedName>
        <fullName evidence="3">Transcriptional regulator</fullName>
    </submittedName>
</protein>
<feature type="domain" description="Transcription regulator TrmB N-terminal" evidence="1">
    <location>
        <begin position="18"/>
        <end position="86"/>
    </location>
</feature>
<gene>
    <name evidence="3" type="ORF">GCM10008014_20210</name>
</gene>